<reference evidence="1" key="1">
    <citation type="submission" date="2020-02" db="EMBL/GenBank/DDBJ databases">
        <authorList>
            <person name="Meier V. D."/>
        </authorList>
    </citation>
    <scope>NUCLEOTIDE SEQUENCE</scope>
    <source>
        <strain evidence="1">AVDCRST_MAG27</strain>
    </source>
</reference>
<dbReference type="Gene3D" id="3.40.190.150">
    <property type="entry name" value="Bordetella uptake gene, domain 1"/>
    <property type="match status" value="1"/>
</dbReference>
<dbReference type="AlphaFoldDB" id="A0A6J4JS37"/>
<evidence type="ECO:0000313" key="1">
    <source>
        <dbReference type="EMBL" id="CAA9285780.1"/>
    </source>
</evidence>
<gene>
    <name evidence="1" type="ORF">AVDCRST_MAG27-4466</name>
</gene>
<proteinExistence type="predicted"/>
<organism evidence="1">
    <name type="scientific">uncultured Craurococcus sp</name>
    <dbReference type="NCBI Taxonomy" id="1135998"/>
    <lineage>
        <taxon>Bacteria</taxon>
        <taxon>Pseudomonadati</taxon>
        <taxon>Pseudomonadota</taxon>
        <taxon>Alphaproteobacteria</taxon>
        <taxon>Acetobacterales</taxon>
        <taxon>Acetobacteraceae</taxon>
        <taxon>Craurococcus</taxon>
        <taxon>environmental samples</taxon>
    </lineage>
</organism>
<dbReference type="InterPro" id="IPR042100">
    <property type="entry name" value="Bug_dom1"/>
</dbReference>
<dbReference type="EMBL" id="CADCTD010000178">
    <property type="protein sequence ID" value="CAA9285780.1"/>
    <property type="molecule type" value="Genomic_DNA"/>
</dbReference>
<accession>A0A6J4JS37</accession>
<name>A0A6J4JS37_9PROT</name>
<sequence>MPATAEAGLLARNWLCLSGPAHLPPEITARLHEELGTLLRTAAIQERLANVGIVAGIRTQRDSAPYVAEQLSTIGAAVRAMGIRND</sequence>
<protein>
    <submittedName>
        <fullName evidence="1">Uncharacterized protein</fullName>
    </submittedName>
</protein>